<evidence type="ECO:0000313" key="6">
    <source>
        <dbReference type="Proteomes" id="UP000219435"/>
    </source>
</evidence>
<dbReference type="InterPro" id="IPR039528">
    <property type="entry name" value="DPM1-like"/>
</dbReference>
<dbReference type="Pfam" id="PF00535">
    <property type="entry name" value="Glycos_transf_2"/>
    <property type="match status" value="1"/>
</dbReference>
<feature type="domain" description="Glycosyltransferase 2-like" evidence="4">
    <location>
        <begin position="18"/>
        <end position="182"/>
    </location>
</feature>
<dbReference type="InterPro" id="IPR001173">
    <property type="entry name" value="Glyco_trans_2-like"/>
</dbReference>
<dbReference type="Gene3D" id="3.90.550.10">
    <property type="entry name" value="Spore Coat Polysaccharide Biosynthesis Protein SpsA, Chain A"/>
    <property type="match status" value="1"/>
</dbReference>
<dbReference type="EMBL" id="OBQI01000002">
    <property type="protein sequence ID" value="SOC48971.1"/>
    <property type="molecule type" value="Genomic_DNA"/>
</dbReference>
<dbReference type="CDD" id="cd06442">
    <property type="entry name" value="DPM1_like"/>
    <property type="match status" value="1"/>
</dbReference>
<keyword evidence="3 5" id="KW-0808">Transferase</keyword>
<evidence type="ECO:0000259" key="4">
    <source>
        <dbReference type="Pfam" id="PF00535"/>
    </source>
</evidence>
<dbReference type="InterPro" id="IPR029044">
    <property type="entry name" value="Nucleotide-diphossugar_trans"/>
</dbReference>
<gene>
    <name evidence="5" type="ORF">SAMN05660748_1685</name>
</gene>
<evidence type="ECO:0000256" key="2">
    <source>
        <dbReference type="ARBA" id="ARBA00022676"/>
    </source>
</evidence>
<dbReference type="GO" id="GO:0004582">
    <property type="term" value="F:dolichyl-phosphate beta-D-mannosyltransferase activity"/>
    <property type="evidence" value="ECO:0007669"/>
    <property type="project" value="InterPro"/>
</dbReference>
<dbReference type="PANTHER" id="PTHR43398">
    <property type="entry name" value="DOLICHOL-PHOSPHATE MANNOSYLTRANSFERASE SUBUNIT 1"/>
    <property type="match status" value="1"/>
</dbReference>
<evidence type="ECO:0000256" key="3">
    <source>
        <dbReference type="ARBA" id="ARBA00022679"/>
    </source>
</evidence>
<keyword evidence="6" id="KW-1185">Reference proteome</keyword>
<dbReference type="FunFam" id="3.90.550.10:FF:000122">
    <property type="entry name" value="Dolichol-phosphate mannosyltransferase subunit 1"/>
    <property type="match status" value="1"/>
</dbReference>
<dbReference type="AlphaFoldDB" id="A0A285V8Z8"/>
<reference evidence="6" key="1">
    <citation type="submission" date="2017-08" db="EMBL/GenBank/DDBJ databases">
        <authorList>
            <person name="Varghese N."/>
            <person name="Submissions S."/>
        </authorList>
    </citation>
    <scope>NUCLEOTIDE SEQUENCE [LARGE SCALE GENOMIC DNA]</scope>
    <source>
        <strain evidence="6">DSM 4725</strain>
    </source>
</reference>
<proteinExistence type="inferred from homology"/>
<dbReference type="GO" id="GO:0009247">
    <property type="term" value="P:glycolipid biosynthetic process"/>
    <property type="evidence" value="ECO:0007669"/>
    <property type="project" value="TreeGrafter"/>
</dbReference>
<dbReference type="PANTHER" id="PTHR43398:SF1">
    <property type="entry name" value="DOLICHOL-PHOSPHATE MANNOSYLTRANSFERASE SUBUNIT 1"/>
    <property type="match status" value="1"/>
</dbReference>
<keyword evidence="2 5" id="KW-0328">Glycosyltransferase</keyword>
<dbReference type="RefSeq" id="WP_097194538.1">
    <property type="nucleotide sequence ID" value="NZ_OBQI01000002.1"/>
</dbReference>
<dbReference type="OrthoDB" id="9810303at2"/>
<accession>A0A285V8Z8</accession>
<protein>
    <submittedName>
        <fullName evidence="5">Dolichol-phosphate mannosyltransferase</fullName>
    </submittedName>
</protein>
<organism evidence="5 6">
    <name type="scientific">Blastococcus aggregatus</name>
    <dbReference type="NCBI Taxonomy" id="38502"/>
    <lineage>
        <taxon>Bacteria</taxon>
        <taxon>Bacillati</taxon>
        <taxon>Actinomycetota</taxon>
        <taxon>Actinomycetes</taxon>
        <taxon>Geodermatophilales</taxon>
        <taxon>Geodermatophilaceae</taxon>
        <taxon>Blastococcus</taxon>
    </lineage>
</organism>
<comment type="similarity">
    <text evidence="1">Belongs to the glycosyltransferase 2 family.</text>
</comment>
<sequence>MTSAPAPGEKRQTVRVLVVTPTYNEADNVRQHVEAVLARPSAPDVLVVDDGSPDGTGDLVRALAEEHPGRVELLERSGKLGLGTAYVAGFKQALAAGRWDVIVQMDVDGSHDPRAIDALLAAIEDADLVLGSRYVPGGEVADWPWSRRTVSWIGNLYARTVLRTRTRDLTGGFKAWRTELLARLDVDSFEANGYGYQIETTYRALQAGARVVEVPITFRDRELGESKMNTGIAVEAVSAVWRIRREPAPSARPVNPGGDAAGRR</sequence>
<evidence type="ECO:0000256" key="1">
    <source>
        <dbReference type="ARBA" id="ARBA00006739"/>
    </source>
</evidence>
<evidence type="ECO:0000313" key="5">
    <source>
        <dbReference type="EMBL" id="SOC48971.1"/>
    </source>
</evidence>
<dbReference type="Proteomes" id="UP000219435">
    <property type="component" value="Unassembled WGS sequence"/>
</dbReference>
<dbReference type="GO" id="GO:0016020">
    <property type="term" value="C:membrane"/>
    <property type="evidence" value="ECO:0007669"/>
    <property type="project" value="GOC"/>
</dbReference>
<name>A0A285V8Z8_9ACTN</name>
<dbReference type="SUPFAM" id="SSF53448">
    <property type="entry name" value="Nucleotide-diphospho-sugar transferases"/>
    <property type="match status" value="1"/>
</dbReference>